<dbReference type="PANTHER" id="PTHR23423">
    <property type="entry name" value="ORGANIC SOLUTE TRANSPORTER-RELATED"/>
    <property type="match status" value="1"/>
</dbReference>
<sequence length="412" mass="47034">MFIIPLSALYNHSPYLPFGCSLSRIWVVETTSQKVECCMEIVKTLIISYNTTLDDYPKLPEVRIWMQGIDALSAAMLALASMFTIFTILLAVIQLYYIMRYVSNHRLQADFYYLVLMFPIAAICNVLGMYIPRAALFLYAFALVYLSLCLFAAVSLLFDIFGEKTAEDSGYAFDLHTVKHFSRDIWISFRVPPLCCCPCIPLVRSTERNLRRVEWLVFQTPILRTIFEVNSVVVFMEQGHRHNMWFMFSQLFGLISLCVAFYGCYVMVPLAKGKITPYRFVPLFYILDTAQCCYTIQKFCFDFGATFGMFTPTSLLTVPAQAQFYASFMIIFEMMMLSAISTYFLRPSQSAFFDKYPSLTNRGEGLGEDLSGSFVSTAHCIEQDLRMASDMDESKSYNKENYSGSGSCRSSA</sequence>
<reference evidence="6 7" key="1">
    <citation type="submission" date="2014-10" db="EMBL/GenBank/DDBJ databases">
        <title>Draft genome of the hookworm Ancylostoma caninum.</title>
        <authorList>
            <person name="Mitreva M."/>
        </authorList>
    </citation>
    <scope>NUCLEOTIDE SEQUENCE [LARGE SCALE GENOMIC DNA]</scope>
    <source>
        <strain evidence="6 7">Baltimore</strain>
    </source>
</reference>
<feature type="transmembrane region" description="Helical" evidence="5">
    <location>
        <begin position="137"/>
        <end position="158"/>
    </location>
</feature>
<evidence type="ECO:0000256" key="2">
    <source>
        <dbReference type="ARBA" id="ARBA00022692"/>
    </source>
</evidence>
<proteinExistence type="predicted"/>
<evidence type="ECO:0000256" key="4">
    <source>
        <dbReference type="ARBA" id="ARBA00023136"/>
    </source>
</evidence>
<gene>
    <name evidence="6" type="ORF">ANCCAN_09736</name>
</gene>
<dbReference type="EMBL" id="JOJR01000133">
    <property type="protein sequence ID" value="RCN44304.1"/>
    <property type="molecule type" value="Genomic_DNA"/>
</dbReference>
<feature type="transmembrane region" description="Helical" evidence="5">
    <location>
        <begin position="324"/>
        <end position="345"/>
    </location>
</feature>
<comment type="subcellular location">
    <subcellularLocation>
        <location evidence="1">Membrane</location>
        <topology evidence="1">Multi-pass membrane protein</topology>
    </subcellularLocation>
</comment>
<feature type="transmembrane region" description="Helical" evidence="5">
    <location>
        <begin position="245"/>
        <end position="268"/>
    </location>
</feature>
<feature type="transmembrane region" description="Helical" evidence="5">
    <location>
        <begin position="75"/>
        <end position="99"/>
    </location>
</feature>
<accession>A0A368GIW4</accession>
<dbReference type="AlphaFoldDB" id="A0A368GIW4"/>
<evidence type="ECO:0000256" key="5">
    <source>
        <dbReference type="SAM" id="Phobius"/>
    </source>
</evidence>
<dbReference type="STRING" id="29170.A0A368GIW4"/>
<protein>
    <submittedName>
        <fullName evidence="6">Uncharacterized protein</fullName>
    </submittedName>
</protein>
<evidence type="ECO:0000256" key="3">
    <source>
        <dbReference type="ARBA" id="ARBA00022989"/>
    </source>
</evidence>
<keyword evidence="7" id="KW-1185">Reference proteome</keyword>
<organism evidence="6 7">
    <name type="scientific">Ancylostoma caninum</name>
    <name type="common">Dog hookworm</name>
    <dbReference type="NCBI Taxonomy" id="29170"/>
    <lineage>
        <taxon>Eukaryota</taxon>
        <taxon>Metazoa</taxon>
        <taxon>Ecdysozoa</taxon>
        <taxon>Nematoda</taxon>
        <taxon>Chromadorea</taxon>
        <taxon>Rhabditida</taxon>
        <taxon>Rhabditina</taxon>
        <taxon>Rhabditomorpha</taxon>
        <taxon>Strongyloidea</taxon>
        <taxon>Ancylostomatidae</taxon>
        <taxon>Ancylostomatinae</taxon>
        <taxon>Ancylostoma</taxon>
    </lineage>
</organism>
<dbReference type="Proteomes" id="UP000252519">
    <property type="component" value="Unassembled WGS sequence"/>
</dbReference>
<comment type="caution">
    <text evidence="6">The sequence shown here is derived from an EMBL/GenBank/DDBJ whole genome shotgun (WGS) entry which is preliminary data.</text>
</comment>
<dbReference type="Pfam" id="PF03619">
    <property type="entry name" value="Solute_trans_a"/>
    <property type="match status" value="1"/>
</dbReference>
<name>A0A368GIW4_ANCCA</name>
<dbReference type="InterPro" id="IPR005178">
    <property type="entry name" value="Ostalpha/TMEM184C"/>
</dbReference>
<dbReference type="SMART" id="SM01417">
    <property type="entry name" value="Solute_trans_a"/>
    <property type="match status" value="1"/>
</dbReference>
<feature type="transmembrane region" description="Helical" evidence="5">
    <location>
        <begin position="111"/>
        <end position="131"/>
    </location>
</feature>
<dbReference type="GO" id="GO:0016020">
    <property type="term" value="C:membrane"/>
    <property type="evidence" value="ECO:0007669"/>
    <property type="project" value="UniProtKB-SubCell"/>
</dbReference>
<dbReference type="OrthoDB" id="5832279at2759"/>
<keyword evidence="2 5" id="KW-0812">Transmembrane</keyword>
<evidence type="ECO:0000256" key="1">
    <source>
        <dbReference type="ARBA" id="ARBA00004141"/>
    </source>
</evidence>
<evidence type="ECO:0000313" key="7">
    <source>
        <dbReference type="Proteomes" id="UP000252519"/>
    </source>
</evidence>
<keyword evidence="3 5" id="KW-1133">Transmembrane helix</keyword>
<keyword evidence="4 5" id="KW-0472">Membrane</keyword>
<evidence type="ECO:0000313" key="6">
    <source>
        <dbReference type="EMBL" id="RCN44304.1"/>
    </source>
</evidence>